<comment type="caution">
    <text evidence="3">The sequence shown here is derived from an EMBL/GenBank/DDBJ whole genome shotgun (WGS) entry which is preliminary data.</text>
</comment>
<dbReference type="AlphaFoldDB" id="A0AAE0D5U1"/>
<evidence type="ECO:0000256" key="2">
    <source>
        <dbReference type="SAM" id="Phobius"/>
    </source>
</evidence>
<feature type="transmembrane region" description="Helical" evidence="2">
    <location>
        <begin position="98"/>
        <end position="124"/>
    </location>
</feature>
<feature type="transmembrane region" description="Helical" evidence="2">
    <location>
        <begin position="130"/>
        <end position="149"/>
    </location>
</feature>
<sequence length="734" mass="81977">MESFYESLNCRPLGRPDDTSQNKTPREPQFRTPVSERRVREPEPESEPEPEPEPKTREPQQRPNNTDFSPLPLPSTVSLLAGLWKGCVKIYVWGPWMLYGAVILLALALVACISQKVSFIFVFIVKNLSWFVAVSSAAATWTFSALPALPSFFSSTPSSAPNTNGPPGTRLLDNSTRVHQVPLVLGVVASGTGVSFEVSTSHATFLIDTLSDDLFGQEKPMLTFEVRKVSGSWNSAHKQWMNTKRTWETEMSGFFFNFSWETDQLAFLADMWDKTDEQAARDSLEEDSASTVAATLLKLRQYFRGAEPGKTRPRSVKVVESVGRLRGTVERQIDIIVMIFEDLQEIHGYMSESRSVSCGAGNFLRSRQQTGETRGVVSAVSDGVSLSQASDSMYAFCTVMETCLIEMDVLMSKSSEDVDLLQKVRWNLSKGLDSLVISMAAKGDSPVEDGDEHAESEGLVRNNVVKMVQDVKNQVARHFMVHTHGHFYKYKWLTALWISSSLLLDCTNKFEMTIHRGYITAMLLCVGGAGLFHWSSSPTKAAMSNLLPDVISPYDEILETVSNLQKDIHTLHNRDMTMYDFLEVSLDASKSDIVRALQKVQKESKAASNTCAAAPSLCPEHYRVQLDKLALTDRVVLFLLQSQAQRDRYDAEIYFALVHVAVLDEEDRASSAAARDKDAGGDKSSGWKFPTWRWAIESKSDRKLRMIRDKAMKKTAAQAQAGQSFKQLCGNWVV</sequence>
<evidence type="ECO:0000256" key="1">
    <source>
        <dbReference type="SAM" id="MobiDB-lite"/>
    </source>
</evidence>
<feature type="region of interest" description="Disordered" evidence="1">
    <location>
        <begin position="1"/>
        <end position="70"/>
    </location>
</feature>
<dbReference type="Proteomes" id="UP001281614">
    <property type="component" value="Unassembled WGS sequence"/>
</dbReference>
<evidence type="ECO:0000313" key="4">
    <source>
        <dbReference type="Proteomes" id="UP001281614"/>
    </source>
</evidence>
<keyword evidence="2" id="KW-0472">Membrane</keyword>
<evidence type="ECO:0000313" key="3">
    <source>
        <dbReference type="EMBL" id="KAK2759221.1"/>
    </source>
</evidence>
<gene>
    <name evidence="3" type="ORF">CKAH01_16728</name>
</gene>
<protein>
    <submittedName>
        <fullName evidence="3">Uncharacterized protein</fullName>
    </submittedName>
</protein>
<keyword evidence="4" id="KW-1185">Reference proteome</keyword>
<name>A0AAE0D5U1_COLKA</name>
<feature type="compositionally biased region" description="Basic and acidic residues" evidence="1">
    <location>
        <begin position="14"/>
        <end position="43"/>
    </location>
</feature>
<accession>A0AAE0D5U1</accession>
<dbReference type="EMBL" id="VYYT01000183">
    <property type="protein sequence ID" value="KAK2759221.1"/>
    <property type="molecule type" value="Genomic_DNA"/>
</dbReference>
<proteinExistence type="predicted"/>
<keyword evidence="2" id="KW-0812">Transmembrane</keyword>
<organism evidence="3 4">
    <name type="scientific">Colletotrichum kahawae</name>
    <name type="common">Coffee berry disease fungus</name>
    <dbReference type="NCBI Taxonomy" id="34407"/>
    <lineage>
        <taxon>Eukaryota</taxon>
        <taxon>Fungi</taxon>
        <taxon>Dikarya</taxon>
        <taxon>Ascomycota</taxon>
        <taxon>Pezizomycotina</taxon>
        <taxon>Sordariomycetes</taxon>
        <taxon>Hypocreomycetidae</taxon>
        <taxon>Glomerellales</taxon>
        <taxon>Glomerellaceae</taxon>
        <taxon>Colletotrichum</taxon>
        <taxon>Colletotrichum gloeosporioides species complex</taxon>
    </lineage>
</organism>
<keyword evidence="2" id="KW-1133">Transmembrane helix</keyword>
<reference evidence="3" key="1">
    <citation type="submission" date="2023-02" db="EMBL/GenBank/DDBJ databases">
        <title>Colletotrichum kahawae CIFC_Que2 genome sequencing and assembly.</title>
        <authorList>
            <person name="Baroncelli R."/>
        </authorList>
    </citation>
    <scope>NUCLEOTIDE SEQUENCE</scope>
    <source>
        <strain evidence="3">CIFC_Que2</strain>
    </source>
</reference>